<evidence type="ECO:0000259" key="2">
    <source>
        <dbReference type="PROSITE" id="PS50887"/>
    </source>
</evidence>
<dbReference type="EMBL" id="JACHHT010000002">
    <property type="protein sequence ID" value="MBB6521512.1"/>
    <property type="molecule type" value="Genomic_DNA"/>
</dbReference>
<keyword evidence="4" id="KW-1185">Reference proteome</keyword>
<dbReference type="CDD" id="cd01949">
    <property type="entry name" value="GGDEF"/>
    <property type="match status" value="1"/>
</dbReference>
<dbReference type="RefSeq" id="WP_166844077.1">
    <property type="nucleotide sequence ID" value="NZ_JAAONY010000002.1"/>
</dbReference>
<dbReference type="InterPro" id="IPR035919">
    <property type="entry name" value="EAL_sf"/>
</dbReference>
<dbReference type="PANTHER" id="PTHR44757:SF2">
    <property type="entry name" value="BIOFILM ARCHITECTURE MAINTENANCE PROTEIN MBAA"/>
    <property type="match status" value="1"/>
</dbReference>
<dbReference type="Gene3D" id="3.20.20.450">
    <property type="entry name" value="EAL domain"/>
    <property type="match status" value="1"/>
</dbReference>
<proteinExistence type="predicted"/>
<dbReference type="Gene3D" id="6.10.340.10">
    <property type="match status" value="1"/>
</dbReference>
<dbReference type="Pfam" id="PF00990">
    <property type="entry name" value="GGDEF"/>
    <property type="match status" value="1"/>
</dbReference>
<evidence type="ECO:0000313" key="4">
    <source>
        <dbReference type="Proteomes" id="UP000528457"/>
    </source>
</evidence>
<dbReference type="InterPro" id="IPR000160">
    <property type="entry name" value="GGDEF_dom"/>
</dbReference>
<gene>
    <name evidence="3" type="ORF">HNR48_001797</name>
</gene>
<protein>
    <submittedName>
        <fullName evidence="3">Diguanylate cyclase (GGDEF)-like protein</fullName>
    </submittedName>
</protein>
<dbReference type="AlphaFoldDB" id="A0A7X0JSU5"/>
<reference evidence="3 4" key="1">
    <citation type="submission" date="2020-08" db="EMBL/GenBank/DDBJ databases">
        <title>Genomic Encyclopedia of Type Strains, Phase IV (KMG-IV): sequencing the most valuable type-strain genomes for metagenomic binning, comparative biology and taxonomic classification.</title>
        <authorList>
            <person name="Goeker M."/>
        </authorList>
    </citation>
    <scope>NUCLEOTIDE SEQUENCE [LARGE SCALE GENOMIC DNA]</scope>
    <source>
        <strain evidence="3 4">DSM 22368</strain>
    </source>
</reference>
<evidence type="ECO:0000313" key="3">
    <source>
        <dbReference type="EMBL" id="MBB6521512.1"/>
    </source>
</evidence>
<dbReference type="Proteomes" id="UP000528457">
    <property type="component" value="Unassembled WGS sequence"/>
</dbReference>
<comment type="caution">
    <text evidence="3">The sequence shown here is derived from an EMBL/GenBank/DDBJ whole genome shotgun (WGS) entry which is preliminary data.</text>
</comment>
<evidence type="ECO:0000259" key="1">
    <source>
        <dbReference type="PROSITE" id="PS50883"/>
    </source>
</evidence>
<dbReference type="NCBIfam" id="TIGR00254">
    <property type="entry name" value="GGDEF"/>
    <property type="match status" value="1"/>
</dbReference>
<dbReference type="PROSITE" id="PS50887">
    <property type="entry name" value="GGDEF"/>
    <property type="match status" value="1"/>
</dbReference>
<dbReference type="Pfam" id="PF00563">
    <property type="entry name" value="EAL"/>
    <property type="match status" value="1"/>
</dbReference>
<dbReference type="CDD" id="cd01948">
    <property type="entry name" value="EAL"/>
    <property type="match status" value="1"/>
</dbReference>
<accession>A0A7X0JSU5</accession>
<dbReference type="InterPro" id="IPR029787">
    <property type="entry name" value="Nucleotide_cyclase"/>
</dbReference>
<dbReference type="InterPro" id="IPR001633">
    <property type="entry name" value="EAL_dom"/>
</dbReference>
<dbReference type="SUPFAM" id="SSF141868">
    <property type="entry name" value="EAL domain-like"/>
    <property type="match status" value="1"/>
</dbReference>
<dbReference type="SMART" id="SM00052">
    <property type="entry name" value="EAL"/>
    <property type="match status" value="1"/>
</dbReference>
<dbReference type="InterPro" id="IPR043128">
    <property type="entry name" value="Rev_trsase/Diguanyl_cyclase"/>
</dbReference>
<feature type="domain" description="EAL" evidence="1">
    <location>
        <begin position="517"/>
        <end position="773"/>
    </location>
</feature>
<dbReference type="InParanoid" id="A0A7X0JSU5"/>
<dbReference type="Gene3D" id="3.30.70.270">
    <property type="match status" value="1"/>
</dbReference>
<sequence length="783" mass="88237">MNLRTRTSILLLPVIALSYALSAWWIYQEERATLIQLERAQLEQKITALHSSISNYKSFQDAYLMSLVDGDLLAQFLMDTNNIYRSNILQRHMESSLGRFDASKEPFLSLLVLDGKDEAILYLENSQDPFSEISPRQLATALKLRAQKSVSSTDIHLDSNDDLTLYKSIAIDLRTLQTPILSQIENAGLMVVAIEARSVSDSLRNLQKEYKAEIYFHQESQSQEGNAGPGSDMTFVIPLGGPQAVKLRVPVDYFDALLQELRGRLMLLSIISCLATFLLLQYLVAKFITAPIATLDRQLDELLTERRSNISYSSSNNEVGRLARKFQSLYTRLLASFNENYQKARLDTLTGLPNRMAFNEQAKELFDQFDRSRTISVCYIDVDNFKYINDKYGHEVGDRVLAQVARGLNDSVDRYFSDRAQHGGAYRLSGDEFVVLAMDVAEDDIKACAQSILSLFESGLSVAGASYPVTVSLGVASTQSENCTLSELMSNVDLAMYQAKKSGKNRVAKYSETLARQHRRMQNIELAIKSPGFEEELSLRYMPIVDRSRKLRSIEVLLRWESKTMGNVPPDEFIPLAESIGAFSKIDLWVIEQVFKGGAALRERYPMVKYVSINISSAELNSMTFVDELASLAERYRVDKGFFVLEVTETFATGNQEQVHENLSRIRGLGFRIAIDDFGTGYTSVMQMLNYPADAIKFDRSLIKRISQQKNIATARALVELCKLQGLLVVAEGIESAEQRNLFNELGCSYQQGYFHGLPLSFAELDDWVQEHENLSEAGNLVE</sequence>
<feature type="domain" description="GGDEF" evidence="2">
    <location>
        <begin position="373"/>
        <end position="512"/>
    </location>
</feature>
<dbReference type="PANTHER" id="PTHR44757">
    <property type="entry name" value="DIGUANYLATE CYCLASE DGCP"/>
    <property type="match status" value="1"/>
</dbReference>
<dbReference type="PROSITE" id="PS50883">
    <property type="entry name" value="EAL"/>
    <property type="match status" value="1"/>
</dbReference>
<dbReference type="SMART" id="SM00267">
    <property type="entry name" value="GGDEF"/>
    <property type="match status" value="1"/>
</dbReference>
<dbReference type="SUPFAM" id="SSF55073">
    <property type="entry name" value="Nucleotide cyclase"/>
    <property type="match status" value="1"/>
</dbReference>
<name>A0A7X0JSU5_9GAMM</name>
<dbReference type="InterPro" id="IPR052155">
    <property type="entry name" value="Biofilm_reg_signaling"/>
</dbReference>
<organism evidence="3 4">
    <name type="scientific">Pseudoteredinibacter isoporae</name>
    <dbReference type="NCBI Taxonomy" id="570281"/>
    <lineage>
        <taxon>Bacteria</taxon>
        <taxon>Pseudomonadati</taxon>
        <taxon>Pseudomonadota</taxon>
        <taxon>Gammaproteobacteria</taxon>
        <taxon>Cellvibrionales</taxon>
        <taxon>Cellvibrionaceae</taxon>
        <taxon>Pseudoteredinibacter</taxon>
    </lineage>
</organism>